<proteinExistence type="predicted"/>
<dbReference type="SUPFAM" id="SSF56784">
    <property type="entry name" value="HAD-like"/>
    <property type="match status" value="1"/>
</dbReference>
<dbReference type="AlphaFoldDB" id="A0A520KYR7"/>
<sequence>MNEGERMCEVIFDIDGVVIDILTMILDIYNGRYKEDYKSSQIDNWDLSDLSLEKEGIFELFHEIYLIPEENIQYYPMGIDLIKKYEDKTIAFITGRDRRYNFYTKRSLDHIFEENDLDISYAIYNSTTKYDDFEGLYRDCLIYYEDSPKIFPMLYDINKNGFLVAHNYNRELWDKFPTVNVC</sequence>
<dbReference type="Proteomes" id="UP000320766">
    <property type="component" value="Unassembled WGS sequence"/>
</dbReference>
<evidence type="ECO:0000313" key="1">
    <source>
        <dbReference type="EMBL" id="RZN73373.1"/>
    </source>
</evidence>
<accession>A0A520KYR7</accession>
<dbReference type="EMBL" id="RXIL01000012">
    <property type="protein sequence ID" value="RZN73373.1"/>
    <property type="molecule type" value="Genomic_DNA"/>
</dbReference>
<reference evidence="1 2" key="1">
    <citation type="journal article" date="2019" name="Nat. Microbiol.">
        <title>Wide diversity of methane and short-chain alkane metabolisms in uncultured archaea.</title>
        <authorList>
            <person name="Borrel G."/>
            <person name="Adam P.S."/>
            <person name="McKay L.J."/>
            <person name="Chen L.X."/>
            <person name="Sierra-Garcia I.N."/>
            <person name="Sieber C.M."/>
            <person name="Letourneur Q."/>
            <person name="Ghozlane A."/>
            <person name="Andersen G.L."/>
            <person name="Li W.J."/>
            <person name="Hallam S.J."/>
            <person name="Muyzer G."/>
            <person name="de Oliveira V.M."/>
            <person name="Inskeep W.P."/>
            <person name="Banfield J.F."/>
            <person name="Gribaldo S."/>
        </authorList>
    </citation>
    <scope>NUCLEOTIDE SEQUENCE [LARGE SCALE GENOMIC DNA]</scope>
    <source>
        <strain evidence="1">NM1b</strain>
    </source>
</reference>
<evidence type="ECO:0008006" key="3">
    <source>
        <dbReference type="Google" id="ProtNLM"/>
    </source>
</evidence>
<dbReference type="InterPro" id="IPR036412">
    <property type="entry name" value="HAD-like_sf"/>
</dbReference>
<organism evidence="1 2">
    <name type="scientific">Candidatus Methanolliviera hydrocarbonicum</name>
    <dbReference type="NCBI Taxonomy" id="2491085"/>
    <lineage>
        <taxon>Archaea</taxon>
        <taxon>Methanobacteriati</taxon>
        <taxon>Methanobacteriota</taxon>
        <taxon>Candidatus Methanoliparia</taxon>
        <taxon>Candidatus Methanoliparales</taxon>
        <taxon>Candidatus Methanollivieraceae</taxon>
        <taxon>Candidatus Methanolliviera</taxon>
    </lineage>
</organism>
<protein>
    <recommendedName>
        <fullName evidence="3">HAD family hydrolase</fullName>
    </recommendedName>
</protein>
<evidence type="ECO:0000313" key="2">
    <source>
        <dbReference type="Proteomes" id="UP000320766"/>
    </source>
</evidence>
<name>A0A520KYR7_9EURY</name>
<comment type="caution">
    <text evidence="1">The sequence shown here is derived from an EMBL/GenBank/DDBJ whole genome shotgun (WGS) entry which is preliminary data.</text>
</comment>
<gene>
    <name evidence="1" type="ORF">EF807_00735</name>
</gene>